<dbReference type="AlphaFoldDB" id="A0AAN9L3F4"/>
<protein>
    <submittedName>
        <fullName evidence="3">Uncharacterized protein</fullName>
    </submittedName>
</protein>
<dbReference type="EMBL" id="JAYMYR010000235">
    <property type="protein sequence ID" value="KAK7321850.1"/>
    <property type="molecule type" value="Genomic_DNA"/>
</dbReference>
<evidence type="ECO:0000313" key="4">
    <source>
        <dbReference type="Proteomes" id="UP001374584"/>
    </source>
</evidence>
<name>A0AAN9L3F4_PHACN</name>
<sequence>MASGIPHSIGVALVGQSRNRSYHHRDRIDYISLPSSLSSSQEQESYLTQPGSPDNLEGLPAIQERKDLGPVLRNSAYIEAAFYATLLWRRVNRFLRISVGQKTRSHYLFPHLRYRSNSPRNEGRTYLRIMTGFPRI</sequence>
<proteinExistence type="predicted"/>
<reference evidence="3 4" key="1">
    <citation type="submission" date="2024-01" db="EMBL/GenBank/DDBJ databases">
        <title>The genomes of 5 underutilized Papilionoideae crops provide insights into root nodulation and disease resistanc.</title>
        <authorList>
            <person name="Jiang F."/>
        </authorList>
    </citation>
    <scope>NUCLEOTIDE SEQUENCE [LARGE SCALE GENOMIC DNA]</scope>
    <source>
        <strain evidence="3">JINMINGXINNONG_FW02</strain>
        <tissue evidence="3">Leaves</tissue>
    </source>
</reference>
<dbReference type="EMBL" id="JAYMYR010000071">
    <property type="protein sequence ID" value="KAK7326243.1"/>
    <property type="molecule type" value="Genomic_DNA"/>
</dbReference>
<evidence type="ECO:0000313" key="2">
    <source>
        <dbReference type="EMBL" id="KAK7321850.1"/>
    </source>
</evidence>
<accession>A0AAN9L3F4</accession>
<evidence type="ECO:0000313" key="3">
    <source>
        <dbReference type="EMBL" id="KAK7326243.1"/>
    </source>
</evidence>
<keyword evidence="4" id="KW-1185">Reference proteome</keyword>
<comment type="caution">
    <text evidence="3">The sequence shown here is derived from an EMBL/GenBank/DDBJ whole genome shotgun (WGS) entry which is preliminary data.</text>
</comment>
<gene>
    <name evidence="3" type="ORF">VNO80_33058</name>
    <name evidence="2" type="ORF">VNO80_35512</name>
</gene>
<evidence type="ECO:0000256" key="1">
    <source>
        <dbReference type="SAM" id="MobiDB-lite"/>
    </source>
</evidence>
<feature type="compositionally biased region" description="Low complexity" evidence="1">
    <location>
        <begin position="35"/>
        <end position="45"/>
    </location>
</feature>
<dbReference type="Proteomes" id="UP001374584">
    <property type="component" value="Unassembled WGS sequence"/>
</dbReference>
<feature type="region of interest" description="Disordered" evidence="1">
    <location>
        <begin position="35"/>
        <end position="59"/>
    </location>
</feature>
<organism evidence="3 4">
    <name type="scientific">Phaseolus coccineus</name>
    <name type="common">Scarlet runner bean</name>
    <name type="synonym">Phaseolus multiflorus</name>
    <dbReference type="NCBI Taxonomy" id="3886"/>
    <lineage>
        <taxon>Eukaryota</taxon>
        <taxon>Viridiplantae</taxon>
        <taxon>Streptophyta</taxon>
        <taxon>Embryophyta</taxon>
        <taxon>Tracheophyta</taxon>
        <taxon>Spermatophyta</taxon>
        <taxon>Magnoliopsida</taxon>
        <taxon>eudicotyledons</taxon>
        <taxon>Gunneridae</taxon>
        <taxon>Pentapetalae</taxon>
        <taxon>rosids</taxon>
        <taxon>fabids</taxon>
        <taxon>Fabales</taxon>
        <taxon>Fabaceae</taxon>
        <taxon>Papilionoideae</taxon>
        <taxon>50 kb inversion clade</taxon>
        <taxon>NPAAA clade</taxon>
        <taxon>indigoferoid/millettioid clade</taxon>
        <taxon>Phaseoleae</taxon>
        <taxon>Phaseolus</taxon>
    </lineage>
</organism>